<dbReference type="Proteomes" id="UP000183461">
    <property type="component" value="Unassembled WGS sequence"/>
</dbReference>
<keyword evidence="8 13" id="KW-0472">Membrane</keyword>
<evidence type="ECO:0000256" key="9">
    <source>
        <dbReference type="ARBA" id="ARBA00033305"/>
    </source>
</evidence>
<evidence type="ECO:0000313" key="15">
    <source>
        <dbReference type="Proteomes" id="UP000183461"/>
    </source>
</evidence>
<dbReference type="InterPro" id="IPR019533">
    <property type="entry name" value="Peptidase_S26"/>
</dbReference>
<evidence type="ECO:0000256" key="11">
    <source>
        <dbReference type="NCBIfam" id="TIGR02228"/>
    </source>
</evidence>
<evidence type="ECO:0000256" key="13">
    <source>
        <dbReference type="SAM" id="Phobius"/>
    </source>
</evidence>
<dbReference type="InterPro" id="IPR036286">
    <property type="entry name" value="LexA/Signal_pep-like_sf"/>
</dbReference>
<proteinExistence type="predicted"/>
<keyword evidence="4" id="KW-0378">Hydrolase</keyword>
<name>A0A1K1LKD8_RUMFL</name>
<evidence type="ECO:0000256" key="4">
    <source>
        <dbReference type="ARBA" id="ARBA00022801"/>
    </source>
</evidence>
<reference evidence="14 15" key="1">
    <citation type="submission" date="2016-11" db="EMBL/GenBank/DDBJ databases">
        <authorList>
            <person name="Jaros S."/>
            <person name="Januszkiewicz K."/>
            <person name="Wedrychowicz H."/>
        </authorList>
    </citation>
    <scope>NUCLEOTIDE SEQUENCE [LARGE SCALE GENOMIC DNA]</scope>
    <source>
        <strain evidence="14 15">YL228</strain>
    </source>
</reference>
<evidence type="ECO:0000256" key="2">
    <source>
        <dbReference type="ARBA" id="ARBA00022670"/>
    </source>
</evidence>
<dbReference type="PROSITE" id="PS00501">
    <property type="entry name" value="SPASE_I_1"/>
    <property type="match status" value="1"/>
</dbReference>
<feature type="coiled-coil region" evidence="12">
    <location>
        <begin position="224"/>
        <end position="273"/>
    </location>
</feature>
<comment type="subcellular location">
    <subcellularLocation>
        <location evidence="1">Endoplasmic reticulum membrane</location>
        <topology evidence="1">Single-pass type II membrane protein</topology>
    </subcellularLocation>
</comment>
<dbReference type="CDD" id="cd06530">
    <property type="entry name" value="S26_SPase_I"/>
    <property type="match status" value="1"/>
</dbReference>
<evidence type="ECO:0000313" key="14">
    <source>
        <dbReference type="EMBL" id="SFW11353.1"/>
    </source>
</evidence>
<keyword evidence="2" id="KW-0645">Protease</keyword>
<evidence type="ECO:0000256" key="6">
    <source>
        <dbReference type="ARBA" id="ARBA00022968"/>
    </source>
</evidence>
<evidence type="ECO:0000256" key="10">
    <source>
        <dbReference type="ARBA" id="ARBA00045533"/>
    </source>
</evidence>
<keyword evidence="5" id="KW-0256">Endoplasmic reticulum</keyword>
<dbReference type="GO" id="GO:0009003">
    <property type="term" value="F:signal peptidase activity"/>
    <property type="evidence" value="ECO:0007669"/>
    <property type="project" value="UniProtKB-EC"/>
</dbReference>
<dbReference type="PRINTS" id="PR00728">
    <property type="entry name" value="SIGNALPTASE"/>
</dbReference>
<evidence type="ECO:0000256" key="12">
    <source>
        <dbReference type="SAM" id="Coils"/>
    </source>
</evidence>
<comment type="function">
    <text evidence="10">Catalytic component of the signal peptidase complex (SPC) which catalyzes the cleavage of N-terminal signal sequences from nascent proteins as they are translocated into the lumen of the endoplasmic reticulum. Specifically cleaves N-terminal signal peptides that contain a hydrophobic alpha-helix (h-region) shorter than 18-20 amino acids.</text>
</comment>
<dbReference type="GO" id="GO:0006465">
    <property type="term" value="P:signal peptide processing"/>
    <property type="evidence" value="ECO:0007669"/>
    <property type="project" value="UniProtKB-UniRule"/>
</dbReference>
<dbReference type="SUPFAM" id="SSF51306">
    <property type="entry name" value="LexA/Signal peptidase"/>
    <property type="match status" value="1"/>
</dbReference>
<evidence type="ECO:0000256" key="7">
    <source>
        <dbReference type="ARBA" id="ARBA00022989"/>
    </source>
</evidence>
<dbReference type="NCBIfam" id="TIGR02228">
    <property type="entry name" value="sigpep_I_arch"/>
    <property type="match status" value="1"/>
</dbReference>
<accession>A0A1K1LKD8</accession>
<sequence length="290" mass="31828">MKKVLRVTANVLAWLVLIIAFLVTIIVFSSGRNNGVANIFGFIPMTVESDSMKPTFSKNDLIICKEIDDINSLKEGDVITFWTVIDGRRVKNTHRIVEVEDTDGSKSFITRGDNNPVNDTAPAYSGDLIGKWTETKIGGVGKFLNFMRTKKGFFICIVIPMALFFLFELYKFIVTLIEAKRPEPAEQLDEEEIKRRAIEEYLASKGESAENAAAKASEAVGKAAEKAEDTAEKAAGNFEEAKKEAFEKFEAVKQEAEKLEKKAADDAKNIAENAAETAGAAAEKAGEAAE</sequence>
<dbReference type="GO" id="GO:0004252">
    <property type="term" value="F:serine-type endopeptidase activity"/>
    <property type="evidence" value="ECO:0007669"/>
    <property type="project" value="UniProtKB-UniRule"/>
</dbReference>
<dbReference type="EMBL" id="FPIP01000001">
    <property type="protein sequence ID" value="SFW11353.1"/>
    <property type="molecule type" value="Genomic_DNA"/>
</dbReference>
<gene>
    <name evidence="14" type="ORF">SAMN02910280_0500</name>
</gene>
<keyword evidence="12" id="KW-0175">Coiled coil</keyword>
<dbReference type="PANTHER" id="PTHR10806">
    <property type="entry name" value="SIGNAL PEPTIDASE COMPLEX CATALYTIC SUBUNIT SEC11"/>
    <property type="match status" value="1"/>
</dbReference>
<dbReference type="EC" id="3.4.21.89" evidence="11"/>
<keyword evidence="6" id="KW-0735">Signal-anchor</keyword>
<evidence type="ECO:0000256" key="1">
    <source>
        <dbReference type="ARBA" id="ARBA00004648"/>
    </source>
</evidence>
<evidence type="ECO:0000256" key="5">
    <source>
        <dbReference type="ARBA" id="ARBA00022824"/>
    </source>
</evidence>
<keyword evidence="3 13" id="KW-0812">Transmembrane</keyword>
<organism evidence="14 15">
    <name type="scientific">Ruminococcus flavefaciens</name>
    <dbReference type="NCBI Taxonomy" id="1265"/>
    <lineage>
        <taxon>Bacteria</taxon>
        <taxon>Bacillati</taxon>
        <taxon>Bacillota</taxon>
        <taxon>Clostridia</taxon>
        <taxon>Eubacteriales</taxon>
        <taxon>Oscillospiraceae</taxon>
        <taxon>Ruminococcus</taxon>
    </lineage>
</organism>
<evidence type="ECO:0000256" key="8">
    <source>
        <dbReference type="ARBA" id="ARBA00023136"/>
    </source>
</evidence>
<protein>
    <recommendedName>
        <fullName evidence="9 11">Signal peptidase I</fullName>
        <ecNumber evidence="11">3.4.21.89</ecNumber>
    </recommendedName>
</protein>
<dbReference type="InterPro" id="IPR019756">
    <property type="entry name" value="Pept_S26A_signal_pept_1_Ser-AS"/>
</dbReference>
<dbReference type="PANTHER" id="PTHR10806:SF6">
    <property type="entry name" value="SIGNAL PEPTIDASE COMPLEX CATALYTIC SUBUNIT SEC11"/>
    <property type="match status" value="1"/>
</dbReference>
<feature type="transmembrane region" description="Helical" evidence="13">
    <location>
        <begin position="12"/>
        <end position="31"/>
    </location>
</feature>
<evidence type="ECO:0000256" key="3">
    <source>
        <dbReference type="ARBA" id="ARBA00022692"/>
    </source>
</evidence>
<dbReference type="RefSeq" id="WP_081367742.1">
    <property type="nucleotide sequence ID" value="NZ_FPIP01000001.1"/>
</dbReference>
<dbReference type="GO" id="GO:0016020">
    <property type="term" value="C:membrane"/>
    <property type="evidence" value="ECO:0007669"/>
    <property type="project" value="UniProtKB-UniRule"/>
</dbReference>
<feature type="transmembrane region" description="Helical" evidence="13">
    <location>
        <begin position="152"/>
        <end position="173"/>
    </location>
</feature>
<dbReference type="AlphaFoldDB" id="A0A1K1LKD8"/>
<keyword evidence="7 13" id="KW-1133">Transmembrane helix</keyword>
<dbReference type="InterPro" id="IPR001733">
    <property type="entry name" value="Peptidase_S26B"/>
</dbReference>